<evidence type="ECO:0000313" key="2">
    <source>
        <dbReference type="Proteomes" id="UP000222831"/>
    </source>
</evidence>
<accession>A0A1L7N179</accession>
<protein>
    <submittedName>
        <fullName evidence="1">Uncharacterized protein</fullName>
    </submittedName>
</protein>
<name>A0A1L7N179_9CAUD</name>
<dbReference type="KEGG" id="vg:40074649"/>
<proteinExistence type="predicted"/>
<organism evidence="1 2">
    <name type="scientific">Ralstonia phage RP12</name>
    <dbReference type="NCBI Taxonomy" id="1923889"/>
    <lineage>
        <taxon>Viruses</taxon>
        <taxon>Duplodnaviria</taxon>
        <taxon>Heunggongvirae</taxon>
        <taxon>Uroviricota</taxon>
        <taxon>Caudoviricetes</taxon>
        <taxon>Chimalliviridae</taxon>
        <taxon>Ripduovirus</taxon>
        <taxon>Ripduovirus RP12</taxon>
    </lineage>
</organism>
<dbReference type="Proteomes" id="UP000222831">
    <property type="component" value="Segment"/>
</dbReference>
<dbReference type="GeneID" id="40074649"/>
<reference evidence="1 2" key="1">
    <citation type="submission" date="2016-12" db="EMBL/GenBank/DDBJ databases">
        <title>Characterization of two jumbo phages RP12 and RP31 infecting the phytopathogen Ralstonia solanacearum.</title>
        <authorList>
            <person name="Kawasaki T."/>
            <person name="Yoshikawa G."/>
            <person name="Ogata H."/>
            <person name="Yamada T."/>
        </authorList>
    </citation>
    <scope>NUCLEOTIDE SEQUENCE [LARGE SCALE GENOMIC DNA]</scope>
    <source>
        <strain evidence="1 2">RP12</strain>
    </source>
</reference>
<dbReference type="EMBL" id="AP017924">
    <property type="protein sequence ID" value="BAW19228.1"/>
    <property type="molecule type" value="Genomic_DNA"/>
</dbReference>
<sequence length="146" mass="17135">MTDAEINSVSHVGDWKFGYGVRIEDHTEDISKVPKRFVSTDVQILLRERYEQAYGIYNHQGVNDHFALVRHHWCEDTIVASRLRERMEAYLDARIGQHFHLSWTDFINQPTYVCDLMLEILDKRTPAQNQEIEALMNEIKSSQGKK</sequence>
<evidence type="ECO:0000313" key="1">
    <source>
        <dbReference type="EMBL" id="BAW19228.1"/>
    </source>
</evidence>
<keyword evidence="2" id="KW-1185">Reference proteome</keyword>
<dbReference type="RefSeq" id="YP_009598947.1">
    <property type="nucleotide sequence ID" value="NC_041911.1"/>
</dbReference>